<reference evidence="2 3" key="1">
    <citation type="submission" date="2016-10" db="EMBL/GenBank/DDBJ databases">
        <title>Genome sequence of Streptomyces gilvigriseus MUSC 26.</title>
        <authorList>
            <person name="Lee L.-H."/>
            <person name="Ser H.-L."/>
        </authorList>
    </citation>
    <scope>NUCLEOTIDE SEQUENCE [LARGE SCALE GENOMIC DNA]</scope>
    <source>
        <strain evidence="2 3">MUSC 26</strain>
    </source>
</reference>
<keyword evidence="3" id="KW-1185">Reference proteome</keyword>
<feature type="transmembrane region" description="Helical" evidence="1">
    <location>
        <begin position="23"/>
        <end position="42"/>
    </location>
</feature>
<sequence length="195" mass="20712">MTKMAIGNGMDVEPGRVAEARQGAYTTTGVLFLLFAVIQLGWTVKGITDLKDHPGPKDYLLALGDPASGYARYFLGSPEDVALSLALLIVAFVAFAKRRAARGAAVALAFVTLFLEARGLVGLHNTMYRSIFLHSGTENMLRVATWGVGVLFSVIVLIVMLRASESSEMEAMGMSPGAAYGSSSGGYSDGPQTQW</sequence>
<keyword evidence="1" id="KW-0472">Membrane</keyword>
<feature type="transmembrane region" description="Helical" evidence="1">
    <location>
        <begin position="143"/>
        <end position="164"/>
    </location>
</feature>
<protein>
    <submittedName>
        <fullName evidence="2">Uncharacterized protein</fullName>
    </submittedName>
</protein>
<dbReference type="STRING" id="1428644.BIV57_01745"/>
<accession>A0A1J7CCH0</accession>
<dbReference type="EMBL" id="MLCF01000004">
    <property type="protein sequence ID" value="OIV39236.1"/>
    <property type="molecule type" value="Genomic_DNA"/>
</dbReference>
<keyword evidence="1" id="KW-1133">Transmembrane helix</keyword>
<keyword evidence="1" id="KW-0812">Transmembrane</keyword>
<name>A0A1J7CCH0_9ACTN</name>
<evidence type="ECO:0000313" key="2">
    <source>
        <dbReference type="EMBL" id="OIV39236.1"/>
    </source>
</evidence>
<gene>
    <name evidence="2" type="ORF">BIV57_01745</name>
</gene>
<organism evidence="2 3">
    <name type="scientific">Mangrovactinospora gilvigrisea</name>
    <dbReference type="NCBI Taxonomy" id="1428644"/>
    <lineage>
        <taxon>Bacteria</taxon>
        <taxon>Bacillati</taxon>
        <taxon>Actinomycetota</taxon>
        <taxon>Actinomycetes</taxon>
        <taxon>Kitasatosporales</taxon>
        <taxon>Streptomycetaceae</taxon>
        <taxon>Mangrovactinospora</taxon>
    </lineage>
</organism>
<evidence type="ECO:0000256" key="1">
    <source>
        <dbReference type="SAM" id="Phobius"/>
    </source>
</evidence>
<dbReference type="Proteomes" id="UP000243342">
    <property type="component" value="Unassembled WGS sequence"/>
</dbReference>
<feature type="transmembrane region" description="Helical" evidence="1">
    <location>
        <begin position="81"/>
        <end position="96"/>
    </location>
</feature>
<proteinExistence type="predicted"/>
<comment type="caution">
    <text evidence="2">The sequence shown here is derived from an EMBL/GenBank/DDBJ whole genome shotgun (WGS) entry which is preliminary data.</text>
</comment>
<feature type="transmembrane region" description="Helical" evidence="1">
    <location>
        <begin position="103"/>
        <end position="123"/>
    </location>
</feature>
<dbReference type="AlphaFoldDB" id="A0A1J7CCH0"/>
<evidence type="ECO:0000313" key="3">
    <source>
        <dbReference type="Proteomes" id="UP000243342"/>
    </source>
</evidence>